<dbReference type="Proteomes" id="UP000681720">
    <property type="component" value="Unassembled WGS sequence"/>
</dbReference>
<evidence type="ECO:0000256" key="1">
    <source>
        <dbReference type="SAM" id="MobiDB-lite"/>
    </source>
</evidence>
<gene>
    <name evidence="2" type="ORF">GIL414_LOCUS76808</name>
</gene>
<organism evidence="2 3">
    <name type="scientific">Rotaria magnacalcarata</name>
    <dbReference type="NCBI Taxonomy" id="392030"/>
    <lineage>
        <taxon>Eukaryota</taxon>
        <taxon>Metazoa</taxon>
        <taxon>Spiralia</taxon>
        <taxon>Gnathifera</taxon>
        <taxon>Rotifera</taxon>
        <taxon>Eurotatoria</taxon>
        <taxon>Bdelloidea</taxon>
        <taxon>Philodinida</taxon>
        <taxon>Philodinidae</taxon>
        <taxon>Rotaria</taxon>
    </lineage>
</organism>
<accession>A0A8S3IQR6</accession>
<feature type="region of interest" description="Disordered" evidence="1">
    <location>
        <begin position="31"/>
        <end position="67"/>
    </location>
</feature>
<dbReference type="AlphaFoldDB" id="A0A8S3IQR6"/>
<sequence>MSPVLSSTDSDYSGTSNISTQIESLQKKLNPIIGKPVSSNQNANKETKLARPGSTTASSSSSTRKAPVDLLFASAPPAVVHTSERTRAKYEEVVQNSGLFHIDGEVDTETFIFTHAIPESNS</sequence>
<reference evidence="2" key="1">
    <citation type="submission" date="2021-02" db="EMBL/GenBank/DDBJ databases">
        <authorList>
            <person name="Nowell W R."/>
        </authorList>
    </citation>
    <scope>NUCLEOTIDE SEQUENCE</scope>
</reference>
<comment type="caution">
    <text evidence="2">The sequence shown here is derived from an EMBL/GenBank/DDBJ whole genome shotgun (WGS) entry which is preliminary data.</text>
</comment>
<proteinExistence type="predicted"/>
<evidence type="ECO:0000313" key="3">
    <source>
        <dbReference type="Proteomes" id="UP000681720"/>
    </source>
</evidence>
<protein>
    <submittedName>
        <fullName evidence="2">Uncharacterized protein</fullName>
    </submittedName>
</protein>
<evidence type="ECO:0000313" key="2">
    <source>
        <dbReference type="EMBL" id="CAF5201675.1"/>
    </source>
</evidence>
<feature type="compositionally biased region" description="Low complexity" evidence="1">
    <location>
        <begin position="54"/>
        <end position="63"/>
    </location>
</feature>
<dbReference type="EMBL" id="CAJOBJ010346178">
    <property type="protein sequence ID" value="CAF5201675.1"/>
    <property type="molecule type" value="Genomic_DNA"/>
</dbReference>
<name>A0A8S3IQR6_9BILA</name>